<reference evidence="1" key="1">
    <citation type="submission" date="2020-06" db="EMBL/GenBank/DDBJ databases">
        <title>WGS assembly of Ceratodon purpureus strain R40.</title>
        <authorList>
            <person name="Carey S.B."/>
            <person name="Jenkins J."/>
            <person name="Shu S."/>
            <person name="Lovell J.T."/>
            <person name="Sreedasyam A."/>
            <person name="Maumus F."/>
            <person name="Tiley G.P."/>
            <person name="Fernandez-Pozo N."/>
            <person name="Barry K."/>
            <person name="Chen C."/>
            <person name="Wang M."/>
            <person name="Lipzen A."/>
            <person name="Daum C."/>
            <person name="Saski C.A."/>
            <person name="Payton A.C."/>
            <person name="Mcbreen J.C."/>
            <person name="Conrad R.E."/>
            <person name="Kollar L.M."/>
            <person name="Olsson S."/>
            <person name="Huttunen S."/>
            <person name="Landis J.B."/>
            <person name="Wickett N.J."/>
            <person name="Johnson M.G."/>
            <person name="Rensing S.A."/>
            <person name="Grimwood J."/>
            <person name="Schmutz J."/>
            <person name="Mcdaniel S.F."/>
        </authorList>
    </citation>
    <scope>NUCLEOTIDE SEQUENCE</scope>
    <source>
        <strain evidence="1">R40</strain>
    </source>
</reference>
<name>A0A8T0IDT7_CERPU</name>
<comment type="caution">
    <text evidence="1">The sequence shown here is derived from an EMBL/GenBank/DDBJ whole genome shotgun (WGS) entry which is preliminary data.</text>
</comment>
<dbReference type="AlphaFoldDB" id="A0A8T0IDT7"/>
<sequence length="100" mass="10896">MGSPQVVSEVLVRGSHWNYDFVLFGETANWSRQCGSDKSSALTRTRESATRRDSLEVLLPGLPSGVIRASCTALVLEPEFDIHEAHQPLNSWGNSALPSA</sequence>
<dbReference type="Proteomes" id="UP000822688">
    <property type="component" value="Chromosome 3"/>
</dbReference>
<gene>
    <name evidence="1" type="ORF">KC19_3G018800</name>
</gene>
<proteinExistence type="predicted"/>
<evidence type="ECO:0000313" key="2">
    <source>
        <dbReference type="Proteomes" id="UP000822688"/>
    </source>
</evidence>
<accession>A0A8T0IDT7</accession>
<evidence type="ECO:0000313" key="1">
    <source>
        <dbReference type="EMBL" id="KAG0581904.1"/>
    </source>
</evidence>
<keyword evidence="2" id="KW-1185">Reference proteome</keyword>
<organism evidence="1 2">
    <name type="scientific">Ceratodon purpureus</name>
    <name type="common">Fire moss</name>
    <name type="synonym">Dicranum purpureum</name>
    <dbReference type="NCBI Taxonomy" id="3225"/>
    <lineage>
        <taxon>Eukaryota</taxon>
        <taxon>Viridiplantae</taxon>
        <taxon>Streptophyta</taxon>
        <taxon>Embryophyta</taxon>
        <taxon>Bryophyta</taxon>
        <taxon>Bryophytina</taxon>
        <taxon>Bryopsida</taxon>
        <taxon>Dicranidae</taxon>
        <taxon>Pseudoditrichales</taxon>
        <taxon>Ditrichaceae</taxon>
        <taxon>Ceratodon</taxon>
    </lineage>
</organism>
<dbReference type="EMBL" id="CM026423">
    <property type="protein sequence ID" value="KAG0581904.1"/>
    <property type="molecule type" value="Genomic_DNA"/>
</dbReference>
<protein>
    <submittedName>
        <fullName evidence="1">Uncharacterized protein</fullName>
    </submittedName>
</protein>